<dbReference type="GO" id="GO:0008289">
    <property type="term" value="F:lipid binding"/>
    <property type="evidence" value="ECO:0007669"/>
    <property type="project" value="UniProtKB-KW"/>
</dbReference>
<feature type="transmembrane region" description="Helical" evidence="3">
    <location>
        <begin position="122"/>
        <end position="140"/>
    </location>
</feature>
<reference evidence="5" key="1">
    <citation type="submission" date="2016-10" db="EMBL/GenBank/DDBJ databases">
        <authorList>
            <person name="Varghese N."/>
            <person name="Submissions S."/>
        </authorList>
    </citation>
    <scope>NUCLEOTIDE SEQUENCE [LARGE SCALE GENOMIC DNA]</scope>
    <source>
        <strain evidence="5">DSM 15363</strain>
    </source>
</reference>
<keyword evidence="3" id="KW-0812">Transmembrane</keyword>
<keyword evidence="1" id="KW-0813">Transport</keyword>
<keyword evidence="1" id="KW-0375">Hydrogen ion transport</keyword>
<feature type="transmembrane region" description="Helical" evidence="3">
    <location>
        <begin position="12"/>
        <end position="38"/>
    </location>
</feature>
<keyword evidence="1" id="KW-0406">Ion transport</keyword>
<dbReference type="Gene3D" id="1.20.20.10">
    <property type="entry name" value="F1F0 ATP synthase subunit C"/>
    <property type="match status" value="1"/>
</dbReference>
<organism evidence="4 5">
    <name type="scientific">Winogradskyella thalassocola</name>
    <dbReference type="NCBI Taxonomy" id="262004"/>
    <lineage>
        <taxon>Bacteria</taxon>
        <taxon>Pseudomonadati</taxon>
        <taxon>Bacteroidota</taxon>
        <taxon>Flavobacteriia</taxon>
        <taxon>Flavobacteriales</taxon>
        <taxon>Flavobacteriaceae</taxon>
        <taxon>Winogradskyella</taxon>
    </lineage>
</organism>
<evidence type="ECO:0000256" key="2">
    <source>
        <dbReference type="ARBA" id="ARBA00023121"/>
    </source>
</evidence>
<dbReference type="Proteomes" id="UP000199492">
    <property type="component" value="Unassembled WGS sequence"/>
</dbReference>
<accession>A0A1G8AT15</accession>
<evidence type="ECO:0000256" key="1">
    <source>
        <dbReference type="ARBA" id="ARBA00022547"/>
    </source>
</evidence>
<keyword evidence="3" id="KW-1133">Transmembrane helix</keyword>
<sequence length="162" mass="18259">MRTTNQPPNSKGVLKIITLIHLALCSSILLLGIVVLFITENARLNFADTEDLFFYVVPLFAIVAASASHLVFQKNLKQVHEKSSLKEKLVHYQTSKIIQFAMIEAPTFLGIVIFLITSNQFYLIVSALLLAYLVVLRPSASMMKENLNLNADQDRAFKESFR</sequence>
<gene>
    <name evidence="4" type="ORF">SAMN04489796_1029</name>
</gene>
<evidence type="ECO:0000313" key="5">
    <source>
        <dbReference type="Proteomes" id="UP000199492"/>
    </source>
</evidence>
<keyword evidence="2" id="KW-0446">Lipid-binding</keyword>
<dbReference type="OrthoDB" id="1151358at2"/>
<dbReference type="RefSeq" id="WP_092466911.1">
    <property type="nucleotide sequence ID" value="NZ_FNCZ01000002.1"/>
</dbReference>
<evidence type="ECO:0000256" key="3">
    <source>
        <dbReference type="SAM" id="Phobius"/>
    </source>
</evidence>
<dbReference type="InterPro" id="IPR038662">
    <property type="entry name" value="ATP_synth_F0_csu_sf"/>
</dbReference>
<feature type="transmembrane region" description="Helical" evidence="3">
    <location>
        <begin position="53"/>
        <end position="72"/>
    </location>
</feature>
<name>A0A1G8AT15_9FLAO</name>
<feature type="transmembrane region" description="Helical" evidence="3">
    <location>
        <begin position="97"/>
        <end position="116"/>
    </location>
</feature>
<keyword evidence="3" id="KW-0472">Membrane</keyword>
<evidence type="ECO:0000313" key="4">
    <source>
        <dbReference type="EMBL" id="SDH24105.1"/>
    </source>
</evidence>
<keyword evidence="5" id="KW-1185">Reference proteome</keyword>
<dbReference type="EMBL" id="FNCZ01000002">
    <property type="protein sequence ID" value="SDH24105.1"/>
    <property type="molecule type" value="Genomic_DNA"/>
</dbReference>
<protein>
    <submittedName>
        <fullName evidence="4">Uncharacterized protein</fullName>
    </submittedName>
</protein>
<dbReference type="AlphaFoldDB" id="A0A1G8AT15"/>
<keyword evidence="1" id="KW-0138">CF(0)</keyword>
<dbReference type="GO" id="GO:0045259">
    <property type="term" value="C:proton-transporting ATP synthase complex"/>
    <property type="evidence" value="ECO:0007669"/>
    <property type="project" value="UniProtKB-KW"/>
</dbReference>
<proteinExistence type="predicted"/>